<gene>
    <name evidence="1" type="ORF">RPERSI_LOCUS33550</name>
</gene>
<dbReference type="Proteomes" id="UP000789920">
    <property type="component" value="Unassembled WGS sequence"/>
</dbReference>
<feature type="non-terminal residue" evidence="1">
    <location>
        <position position="1"/>
    </location>
</feature>
<accession>A0ACA9SQ17</accession>
<reference evidence="1" key="1">
    <citation type="submission" date="2021-06" db="EMBL/GenBank/DDBJ databases">
        <authorList>
            <person name="Kallberg Y."/>
            <person name="Tangrot J."/>
            <person name="Rosling A."/>
        </authorList>
    </citation>
    <scope>NUCLEOTIDE SEQUENCE</scope>
    <source>
        <strain evidence="1">MA461A</strain>
    </source>
</reference>
<sequence>RINLQSLQKISDNSIIALSNYCKNLVSINLSNCSLITCKALESILIANKNNLEELIIHNMKSIPILESSIIELLIRCINLKTLSISLGYIIPTSFANLSFGSSSKSPPPYTSKSPGNDAQLILDRFEQFQNLQVLLIHNVPEHTSTEFLWDLFEKCGRYGNCTLKDVKIYRKSYESDFILGGYAKVKQAGEINQESVNTFNKNHLNGPKI</sequence>
<proteinExistence type="predicted"/>
<comment type="caution">
    <text evidence="1">The sequence shown here is derived from an EMBL/GenBank/DDBJ whole genome shotgun (WGS) entry which is preliminary data.</text>
</comment>
<name>A0ACA9SQ17_9GLOM</name>
<feature type="non-terminal residue" evidence="1">
    <location>
        <position position="210"/>
    </location>
</feature>
<evidence type="ECO:0000313" key="1">
    <source>
        <dbReference type="EMBL" id="CAG8845180.1"/>
    </source>
</evidence>
<organism evidence="1 2">
    <name type="scientific">Racocetra persica</name>
    <dbReference type="NCBI Taxonomy" id="160502"/>
    <lineage>
        <taxon>Eukaryota</taxon>
        <taxon>Fungi</taxon>
        <taxon>Fungi incertae sedis</taxon>
        <taxon>Mucoromycota</taxon>
        <taxon>Glomeromycotina</taxon>
        <taxon>Glomeromycetes</taxon>
        <taxon>Diversisporales</taxon>
        <taxon>Gigasporaceae</taxon>
        <taxon>Racocetra</taxon>
    </lineage>
</organism>
<protein>
    <submittedName>
        <fullName evidence="1">12487_t:CDS:1</fullName>
    </submittedName>
</protein>
<evidence type="ECO:0000313" key="2">
    <source>
        <dbReference type="Proteomes" id="UP000789920"/>
    </source>
</evidence>
<keyword evidence="2" id="KW-1185">Reference proteome</keyword>
<dbReference type="EMBL" id="CAJVQC010145603">
    <property type="protein sequence ID" value="CAG8845180.1"/>
    <property type="molecule type" value="Genomic_DNA"/>
</dbReference>